<evidence type="ECO:0000256" key="1">
    <source>
        <dbReference type="SAM" id="SignalP"/>
    </source>
</evidence>
<feature type="signal peptide" evidence="1">
    <location>
        <begin position="1"/>
        <end position="21"/>
    </location>
</feature>
<reference evidence="3" key="1">
    <citation type="submission" date="2021-10" db="EMBL/GenBank/DDBJ databases">
        <title>Tropical sea cucumber genome reveals ecological adaptation and Cuvierian tubules defense mechanism.</title>
        <authorList>
            <person name="Chen T."/>
        </authorList>
    </citation>
    <scope>NUCLEOTIDE SEQUENCE</scope>
    <source>
        <strain evidence="3">Nanhai2018</strain>
        <tissue evidence="3">Muscle</tissue>
    </source>
</reference>
<dbReference type="Pfam" id="PF01712">
    <property type="entry name" value="dNK"/>
    <property type="match status" value="1"/>
</dbReference>
<dbReference type="CDD" id="cd01673">
    <property type="entry name" value="dNK"/>
    <property type="match status" value="1"/>
</dbReference>
<accession>A0A9Q1CB90</accession>
<dbReference type="OrthoDB" id="567086at2759"/>
<keyword evidence="1" id="KW-0732">Signal</keyword>
<dbReference type="InterPro" id="IPR031314">
    <property type="entry name" value="DNK_dom"/>
</dbReference>
<proteinExistence type="predicted"/>
<dbReference type="PANTHER" id="PTHR10513">
    <property type="entry name" value="DEOXYNUCLEOSIDE KINASE"/>
    <property type="match status" value="1"/>
</dbReference>
<organism evidence="3 4">
    <name type="scientific">Holothuria leucospilota</name>
    <name type="common">Black long sea cucumber</name>
    <name type="synonym">Mertensiothuria leucospilota</name>
    <dbReference type="NCBI Taxonomy" id="206669"/>
    <lineage>
        <taxon>Eukaryota</taxon>
        <taxon>Metazoa</taxon>
        <taxon>Echinodermata</taxon>
        <taxon>Eleutherozoa</taxon>
        <taxon>Echinozoa</taxon>
        <taxon>Holothuroidea</taxon>
        <taxon>Aspidochirotacea</taxon>
        <taxon>Aspidochirotida</taxon>
        <taxon>Holothuriidae</taxon>
        <taxon>Holothuria</taxon>
    </lineage>
</organism>
<dbReference type="InterPro" id="IPR027417">
    <property type="entry name" value="P-loop_NTPase"/>
</dbReference>
<dbReference type="SUPFAM" id="SSF52540">
    <property type="entry name" value="P-loop containing nucleoside triphosphate hydrolases"/>
    <property type="match status" value="1"/>
</dbReference>
<name>A0A9Q1CB90_HOLLE</name>
<gene>
    <name evidence="3" type="ORF">HOLleu_12351</name>
</gene>
<dbReference type="GO" id="GO:0005739">
    <property type="term" value="C:mitochondrion"/>
    <property type="evidence" value="ECO:0007669"/>
    <property type="project" value="TreeGrafter"/>
</dbReference>
<dbReference type="Proteomes" id="UP001152320">
    <property type="component" value="Chromosome 5"/>
</dbReference>
<keyword evidence="3" id="KW-0808">Transferase</keyword>
<dbReference type="PANTHER" id="PTHR10513:SF24">
    <property type="entry name" value="THYMIDINE KINASE 2, MITOCHONDRIAL"/>
    <property type="match status" value="1"/>
</dbReference>
<keyword evidence="4" id="KW-1185">Reference proteome</keyword>
<comment type="caution">
    <text evidence="3">The sequence shown here is derived from an EMBL/GenBank/DDBJ whole genome shotgun (WGS) entry which is preliminary data.</text>
</comment>
<dbReference type="FunFam" id="3.40.50.300:FF:001571">
    <property type="entry name" value="Deoxynucleoside kinase"/>
    <property type="match status" value="1"/>
</dbReference>
<feature type="domain" description="Deoxynucleoside kinase" evidence="2">
    <location>
        <begin position="152"/>
        <end position="354"/>
    </location>
</feature>
<protein>
    <submittedName>
        <fullName evidence="3">Thymidine kinase 2, mitochondrial</fullName>
    </submittedName>
</protein>
<dbReference type="InterPro" id="IPR050566">
    <property type="entry name" value="Deoxyribonucleoside_kinase"/>
</dbReference>
<dbReference type="Gene3D" id="3.40.50.300">
    <property type="entry name" value="P-loop containing nucleotide triphosphate hydrolases"/>
    <property type="match status" value="1"/>
</dbReference>
<dbReference type="AlphaFoldDB" id="A0A9Q1CB90"/>
<evidence type="ECO:0000313" key="4">
    <source>
        <dbReference type="Proteomes" id="UP001152320"/>
    </source>
</evidence>
<sequence>MWATILYLCAGIFEMRLMVWRFTQTAVATLLSECLILGRRSAGIGTTMPFNANVARPNVNIDSDLIQRKHDRRFFRRRSSSHDIIRTSKHLNPESAVLKPRNSHHSDITRTLRTLGVNSFHHSKEDKENQVLSIPRGIPSTLSNVTQRKVTISVEGNIGCGKTTLLNYLAKRDDVQVNTEPVSDWKNCRGHNLLGLMYEDPVKWTFTFQSYVQLTMLNQHILPHTRPIKLLERSLQSARYCFVENMAVNKRIADAEYTVLDEWFQWLVKNANVQLDQIVYLRSTPEICHQRIRQRCRKEELGIPLEYLQEIHDRYEEWLIKKTKFTVPAPVIILDAQLPLPEMIKVFEQQQNEILLKGN</sequence>
<dbReference type="GO" id="GO:0019136">
    <property type="term" value="F:deoxynucleoside kinase activity"/>
    <property type="evidence" value="ECO:0007669"/>
    <property type="project" value="TreeGrafter"/>
</dbReference>
<keyword evidence="3" id="KW-0418">Kinase</keyword>
<evidence type="ECO:0000313" key="3">
    <source>
        <dbReference type="EMBL" id="KAJ8041514.1"/>
    </source>
</evidence>
<feature type="chain" id="PRO_5040250470" evidence="1">
    <location>
        <begin position="22"/>
        <end position="359"/>
    </location>
</feature>
<evidence type="ECO:0000259" key="2">
    <source>
        <dbReference type="Pfam" id="PF01712"/>
    </source>
</evidence>
<dbReference type="EMBL" id="JAIZAY010000005">
    <property type="protein sequence ID" value="KAJ8041514.1"/>
    <property type="molecule type" value="Genomic_DNA"/>
</dbReference>